<evidence type="ECO:0000256" key="9">
    <source>
        <dbReference type="ARBA" id="ARBA00022776"/>
    </source>
</evidence>
<dbReference type="VEuPathDB" id="TriTrypDB:Tc_MARK_5211"/>
<dbReference type="InterPro" id="IPR013083">
    <property type="entry name" value="Znf_RING/FYVE/PHD"/>
</dbReference>
<evidence type="ECO:0000256" key="5">
    <source>
        <dbReference type="ARBA" id="ARBA00022618"/>
    </source>
</evidence>
<dbReference type="Pfam" id="PF00498">
    <property type="entry name" value="FHA"/>
    <property type="match status" value="1"/>
</dbReference>
<dbReference type="VEuPathDB" id="TriTrypDB:TcG_05646"/>
<feature type="domain" description="FHA" evidence="18">
    <location>
        <begin position="89"/>
        <end position="141"/>
    </location>
</feature>
<dbReference type="Gene3D" id="3.30.40.10">
    <property type="entry name" value="Zinc/RING finger domain, C3HC4 (zinc finger)"/>
    <property type="match status" value="1"/>
</dbReference>
<feature type="compositionally biased region" description="Basic and acidic residues" evidence="17">
    <location>
        <begin position="311"/>
        <end position="322"/>
    </location>
</feature>
<dbReference type="Gene3D" id="3.30.40.140">
    <property type="match status" value="1"/>
</dbReference>
<dbReference type="VEuPathDB" id="TriTrypDB:TcCL_NonESM10141"/>
<keyword evidence="10" id="KW-0833">Ubl conjugation pathway</keyword>
<dbReference type="InterPro" id="IPR008984">
    <property type="entry name" value="SMAD_FHA_dom_sf"/>
</dbReference>
<dbReference type="PANTHER" id="PTHR16079">
    <property type="entry name" value="UBIQUITIN LIGASE PROTEIN CHFR"/>
    <property type="match status" value="1"/>
</dbReference>
<dbReference type="InterPro" id="IPR052256">
    <property type="entry name" value="E3_ubiquitin-ligase_CHFR"/>
</dbReference>
<dbReference type="InterPro" id="IPR000253">
    <property type="entry name" value="FHA_dom"/>
</dbReference>
<feature type="region of interest" description="Disordered" evidence="17">
    <location>
        <begin position="268"/>
        <end position="328"/>
    </location>
</feature>
<dbReference type="InterPro" id="IPR018957">
    <property type="entry name" value="Znf_C3HC4_RING-type"/>
</dbReference>
<dbReference type="Gene3D" id="2.60.200.20">
    <property type="match status" value="1"/>
</dbReference>
<keyword evidence="12" id="KW-0539">Nucleus</keyword>
<evidence type="ECO:0000313" key="20">
    <source>
        <dbReference type="EMBL" id="PWU94299.1"/>
    </source>
</evidence>
<evidence type="ECO:0000256" key="15">
    <source>
        <dbReference type="ARBA" id="ARBA00031332"/>
    </source>
</evidence>
<organism evidence="20 21">
    <name type="scientific">Trypanosoma cruzi</name>
    <dbReference type="NCBI Taxonomy" id="5693"/>
    <lineage>
        <taxon>Eukaryota</taxon>
        <taxon>Discoba</taxon>
        <taxon>Euglenozoa</taxon>
        <taxon>Kinetoplastea</taxon>
        <taxon>Metakinetoplastina</taxon>
        <taxon>Trypanosomatida</taxon>
        <taxon>Trypanosomatidae</taxon>
        <taxon>Trypanosoma</taxon>
        <taxon>Schizotrypanum</taxon>
    </lineage>
</organism>
<dbReference type="VEuPathDB" id="TriTrypDB:C3747_74g70"/>
<dbReference type="UniPathway" id="UPA00143"/>
<evidence type="ECO:0000256" key="8">
    <source>
        <dbReference type="ARBA" id="ARBA00022771"/>
    </source>
</evidence>
<keyword evidence="13" id="KW-0131">Cell cycle</keyword>
<evidence type="ECO:0000256" key="17">
    <source>
        <dbReference type="SAM" id="MobiDB-lite"/>
    </source>
</evidence>
<protein>
    <recommendedName>
        <fullName evidence="4">RING-type E3 ubiquitin transferase</fullName>
        <ecNumber evidence="4">2.3.2.27</ecNumber>
    </recommendedName>
    <alternativeName>
        <fullName evidence="15">Checkpoint with forkhead and RING finger domains protein</fullName>
    </alternativeName>
    <alternativeName>
        <fullName evidence="14">RING-type E3 ubiquitin transferase CHFR</fullName>
    </alternativeName>
</protein>
<dbReference type="GO" id="GO:0051301">
    <property type="term" value="P:cell division"/>
    <property type="evidence" value="ECO:0007669"/>
    <property type="project" value="UniProtKB-KW"/>
</dbReference>
<reference evidence="20 21" key="1">
    <citation type="journal article" date="2018" name="Microb. Genom.">
        <title>Expanding an expanded genome: long-read sequencing of Trypanosoma cruzi.</title>
        <authorList>
            <person name="Berna L."/>
            <person name="Rodriguez M."/>
            <person name="Chiribao M.L."/>
            <person name="Parodi-Talice A."/>
            <person name="Pita S."/>
            <person name="Rijo G."/>
            <person name="Alvarez-Valin F."/>
            <person name="Robello C."/>
        </authorList>
    </citation>
    <scope>NUCLEOTIDE SEQUENCE [LARGE SCALE GENOMIC DNA]</scope>
    <source>
        <strain evidence="20 21">Dm28c</strain>
    </source>
</reference>
<evidence type="ECO:0000313" key="21">
    <source>
        <dbReference type="Proteomes" id="UP000246121"/>
    </source>
</evidence>
<dbReference type="SUPFAM" id="SSF49879">
    <property type="entry name" value="SMAD/FHA domain"/>
    <property type="match status" value="1"/>
</dbReference>
<evidence type="ECO:0000256" key="10">
    <source>
        <dbReference type="ARBA" id="ARBA00022786"/>
    </source>
</evidence>
<dbReference type="EC" id="2.3.2.27" evidence="4"/>
<dbReference type="GO" id="GO:0005634">
    <property type="term" value="C:nucleus"/>
    <property type="evidence" value="ECO:0007669"/>
    <property type="project" value="UniProtKB-SubCell"/>
</dbReference>
<dbReference type="VEuPathDB" id="TriTrypDB:TcCLB.509023.60"/>
<dbReference type="Pfam" id="PF00097">
    <property type="entry name" value="zf-C3HC4"/>
    <property type="match status" value="1"/>
</dbReference>
<comment type="caution">
    <text evidence="20">The sequence shown here is derived from an EMBL/GenBank/DDBJ whole genome shotgun (WGS) entry which is preliminary data.</text>
</comment>
<evidence type="ECO:0000256" key="16">
    <source>
        <dbReference type="PROSITE-ProRule" id="PRU00175"/>
    </source>
</evidence>
<name>A0A2V2VD67_TRYCR</name>
<comment type="pathway">
    <text evidence="3">Protein modification; protein ubiquitination.</text>
</comment>
<dbReference type="SMART" id="SM00240">
    <property type="entry name" value="FHA"/>
    <property type="match status" value="1"/>
</dbReference>
<evidence type="ECO:0000256" key="2">
    <source>
        <dbReference type="ARBA" id="ARBA00004123"/>
    </source>
</evidence>
<evidence type="ECO:0000256" key="3">
    <source>
        <dbReference type="ARBA" id="ARBA00004906"/>
    </source>
</evidence>
<feature type="compositionally biased region" description="Low complexity" evidence="17">
    <location>
        <begin position="298"/>
        <end position="309"/>
    </location>
</feature>
<feature type="region of interest" description="Disordered" evidence="17">
    <location>
        <begin position="1"/>
        <end position="24"/>
    </location>
</feature>
<dbReference type="GO" id="GO:0061630">
    <property type="term" value="F:ubiquitin protein ligase activity"/>
    <property type="evidence" value="ECO:0007669"/>
    <property type="project" value="UniProtKB-EC"/>
</dbReference>
<comment type="subcellular location">
    <subcellularLocation>
        <location evidence="2">Nucleus</location>
    </subcellularLocation>
</comment>
<evidence type="ECO:0000256" key="4">
    <source>
        <dbReference type="ARBA" id="ARBA00012483"/>
    </source>
</evidence>
<dbReference type="CDD" id="cd00060">
    <property type="entry name" value="FHA"/>
    <property type="match status" value="1"/>
</dbReference>
<evidence type="ECO:0000256" key="13">
    <source>
        <dbReference type="ARBA" id="ARBA00023306"/>
    </source>
</evidence>
<dbReference type="Proteomes" id="UP000246121">
    <property type="component" value="Unassembled WGS sequence"/>
</dbReference>
<gene>
    <name evidence="20" type="ORF">C4B63_27g175</name>
</gene>
<dbReference type="VEuPathDB" id="TriTrypDB:TcBrA4_0109340"/>
<evidence type="ECO:0000256" key="11">
    <source>
        <dbReference type="ARBA" id="ARBA00022833"/>
    </source>
</evidence>
<comment type="catalytic activity">
    <reaction evidence="1">
        <text>S-ubiquitinyl-[E2 ubiquitin-conjugating enzyme]-L-cysteine + [acceptor protein]-L-lysine = [E2 ubiquitin-conjugating enzyme]-L-cysteine + N(6)-ubiquitinyl-[acceptor protein]-L-lysine.</text>
        <dbReference type="EC" id="2.3.2.27"/>
    </reaction>
</comment>
<keyword evidence="5" id="KW-0132">Cell division</keyword>
<dbReference type="VEuPathDB" id="TriTrypDB:TCDM_03746"/>
<proteinExistence type="predicted"/>
<keyword evidence="8 16" id="KW-0863">Zinc-finger</keyword>
<dbReference type="GO" id="GO:0016567">
    <property type="term" value="P:protein ubiquitination"/>
    <property type="evidence" value="ECO:0007669"/>
    <property type="project" value="UniProtKB-UniPathway"/>
</dbReference>
<dbReference type="VEuPathDB" id="TriTrypDB:BCY84_01313"/>
<evidence type="ECO:0000256" key="12">
    <source>
        <dbReference type="ARBA" id="ARBA00023242"/>
    </source>
</evidence>
<keyword evidence="11" id="KW-0862">Zinc</keyword>
<evidence type="ECO:0000256" key="1">
    <source>
        <dbReference type="ARBA" id="ARBA00000900"/>
    </source>
</evidence>
<evidence type="ECO:0000259" key="18">
    <source>
        <dbReference type="PROSITE" id="PS50006"/>
    </source>
</evidence>
<dbReference type="GO" id="GO:0008270">
    <property type="term" value="F:zinc ion binding"/>
    <property type="evidence" value="ECO:0007669"/>
    <property type="project" value="UniProtKB-KW"/>
</dbReference>
<evidence type="ECO:0000259" key="19">
    <source>
        <dbReference type="PROSITE" id="PS50089"/>
    </source>
</evidence>
<dbReference type="SUPFAM" id="SSF57850">
    <property type="entry name" value="RING/U-box"/>
    <property type="match status" value="1"/>
</dbReference>
<feature type="compositionally biased region" description="Basic residues" evidence="17">
    <location>
        <begin position="1"/>
        <end position="12"/>
    </location>
</feature>
<dbReference type="VEuPathDB" id="TriTrypDB:ECC02_006067"/>
<dbReference type="GO" id="GO:0006511">
    <property type="term" value="P:ubiquitin-dependent protein catabolic process"/>
    <property type="evidence" value="ECO:0007669"/>
    <property type="project" value="TreeGrafter"/>
</dbReference>
<dbReference type="EMBL" id="PRFA01000027">
    <property type="protein sequence ID" value="PWU94299.1"/>
    <property type="molecule type" value="Genomic_DNA"/>
</dbReference>
<dbReference type="AlphaFoldDB" id="A0A2V2VD67"/>
<accession>A0A2V2VD67</accession>
<keyword evidence="9" id="KW-0498">Mitosis</keyword>
<dbReference type="VEuPathDB" id="TriTrypDB:TCSYLVIO_006473"/>
<evidence type="ECO:0000256" key="7">
    <source>
        <dbReference type="ARBA" id="ARBA00022723"/>
    </source>
</evidence>
<dbReference type="Pfam" id="PF17979">
    <property type="entry name" value="zf-CRD"/>
    <property type="match status" value="1"/>
</dbReference>
<evidence type="ECO:0000256" key="6">
    <source>
        <dbReference type="ARBA" id="ARBA00022679"/>
    </source>
</evidence>
<evidence type="ECO:0000256" key="14">
    <source>
        <dbReference type="ARBA" id="ARBA00029800"/>
    </source>
</evidence>
<dbReference type="PROSITE" id="PS50006">
    <property type="entry name" value="FHA_DOMAIN"/>
    <property type="match status" value="1"/>
</dbReference>
<dbReference type="PROSITE" id="PS50089">
    <property type="entry name" value="ZF_RING_2"/>
    <property type="match status" value="1"/>
</dbReference>
<feature type="domain" description="RING-type" evidence="19">
    <location>
        <begin position="193"/>
        <end position="233"/>
    </location>
</feature>
<dbReference type="VEuPathDB" id="TriTrypDB:TcCLB.511127.70"/>
<dbReference type="InterPro" id="IPR040909">
    <property type="entry name" value="CHFR_Znf-CRD"/>
</dbReference>
<dbReference type="VEuPathDB" id="TriTrypDB:TcYC6_0036020"/>
<dbReference type="InterPro" id="IPR001841">
    <property type="entry name" value="Znf_RING"/>
</dbReference>
<keyword evidence="7" id="KW-0479">Metal-binding</keyword>
<dbReference type="VEuPathDB" id="TriTrypDB:C4B63_27g175"/>
<sequence>MRGRKGGRKGVKGKCAEKVSDPLQQGVAERISSWEVEQPHEETQKDSIEESWERLAPSANGPLVARLVPLSADGAELSAIDLYRDVGRMMLGRSQQLFAECRIGVASVSAQHCELAVNPGSLKVTIRDFSTNGTFLNGNRLKKGVEVELRSGDRVFLTNPANESKPDAPSVEFVFQRVSSEIKVDVLEEELTCPVCRGLFIRPCSAIPCLHVCCAACISQWIDDGHKSCVQCRANIWEVRPAHKIQSCVEELLKSNPQLARSDAELHEFAKNDTIPQGGKNLRKRPHDEASEDNLNTSSSPQDSDGSDSLHYSETRSNDSHVLDGNPRHSCRHCRGASSVDGFRCPTDAPHRHCRACGTSFPYRPLCSRPQNCQMCGATYCNLYYEGEGGCRAFLNGHLVRPKDGTPIRTMPRTVFGGNTVEQNILSDYLSTKGISLGMVWLECMEKFRAREWVPNIVCANGQLTEDSPLCVKCMNAVVDSLLFFYRLKVPHHELPESVTKRPNCWYGDKCRTQFHKVQHAKRYNHACYQEKGKE</sequence>
<keyword evidence="6" id="KW-0808">Transferase</keyword>
<dbReference type="PANTHER" id="PTHR16079:SF4">
    <property type="entry name" value="E3 UBIQUITIN-PROTEIN LIGASE CHFR"/>
    <property type="match status" value="1"/>
</dbReference>